<dbReference type="Gene3D" id="1.10.1660.10">
    <property type="match status" value="1"/>
</dbReference>
<dbReference type="RefSeq" id="WP_299586961.1">
    <property type="nucleotide sequence ID" value="NZ_JBGMEL010000006.1"/>
</dbReference>
<proteinExistence type="predicted"/>
<protein>
    <submittedName>
        <fullName evidence="3">Cd(II)/Pb(II)-responsive transcriptional regulator</fullName>
    </submittedName>
</protein>
<evidence type="ECO:0000259" key="2">
    <source>
        <dbReference type="PROSITE" id="PS50937"/>
    </source>
</evidence>
<dbReference type="InterPro" id="IPR047057">
    <property type="entry name" value="MerR_fam"/>
</dbReference>
<sequence length="137" mass="15942">MLYRIGEVAKRTDCKVETVRYYEQVGLLPQPYRSDSNYRLYSEEHLAQLRFIRHCRSLDMPLEDIRNLLTLREQPHEHCAEINTLVDKHIRRVNEQMASLGQLRKSLLALRGQCAGPGSSDTCEIVRELSACECHQE</sequence>
<dbReference type="PANTHER" id="PTHR30204:SF92">
    <property type="entry name" value="HTH-TYPE TRANSCRIPTIONAL REGULATOR ZNTR"/>
    <property type="match status" value="1"/>
</dbReference>
<dbReference type="SUPFAM" id="SSF46955">
    <property type="entry name" value="Putative DNA-binding domain"/>
    <property type="match status" value="1"/>
</dbReference>
<dbReference type="InterPro" id="IPR011791">
    <property type="entry name" value="CadR-PbrR"/>
</dbReference>
<dbReference type="SMART" id="SM00422">
    <property type="entry name" value="HTH_MERR"/>
    <property type="match status" value="1"/>
</dbReference>
<reference evidence="3 4" key="1">
    <citation type="submission" date="2024-08" db="EMBL/GenBank/DDBJ databases">
        <authorList>
            <person name="Ishaq N."/>
        </authorList>
    </citation>
    <scope>NUCLEOTIDE SEQUENCE [LARGE SCALE GENOMIC DNA]</scope>
    <source>
        <strain evidence="3 4">JCM 30400</strain>
    </source>
</reference>
<dbReference type="Proteomes" id="UP001569414">
    <property type="component" value="Unassembled WGS sequence"/>
</dbReference>
<comment type="caution">
    <text evidence="3">The sequence shown here is derived from an EMBL/GenBank/DDBJ whole genome shotgun (WGS) entry which is preliminary data.</text>
</comment>
<dbReference type="InterPro" id="IPR009061">
    <property type="entry name" value="DNA-bd_dom_put_sf"/>
</dbReference>
<evidence type="ECO:0000313" key="3">
    <source>
        <dbReference type="EMBL" id="MFA0790389.1"/>
    </source>
</evidence>
<dbReference type="PROSITE" id="PS50937">
    <property type="entry name" value="HTH_MERR_2"/>
    <property type="match status" value="1"/>
</dbReference>
<evidence type="ECO:0000313" key="4">
    <source>
        <dbReference type="Proteomes" id="UP001569414"/>
    </source>
</evidence>
<dbReference type="EMBL" id="JBGMEL010000006">
    <property type="protein sequence ID" value="MFA0790389.1"/>
    <property type="molecule type" value="Genomic_DNA"/>
</dbReference>
<dbReference type="PANTHER" id="PTHR30204">
    <property type="entry name" value="REDOX-CYCLING DRUG-SENSING TRANSCRIPTIONAL ACTIVATOR SOXR"/>
    <property type="match status" value="1"/>
</dbReference>
<evidence type="ECO:0000256" key="1">
    <source>
        <dbReference type="ARBA" id="ARBA00023125"/>
    </source>
</evidence>
<keyword evidence="1" id="KW-0238">DNA-binding</keyword>
<dbReference type="InterPro" id="IPR000551">
    <property type="entry name" value="MerR-type_HTH_dom"/>
</dbReference>
<organism evidence="3 4">
    <name type="scientific">Microbulbifer echini</name>
    <dbReference type="NCBI Taxonomy" id="1529067"/>
    <lineage>
        <taxon>Bacteria</taxon>
        <taxon>Pseudomonadati</taxon>
        <taxon>Pseudomonadota</taxon>
        <taxon>Gammaproteobacteria</taxon>
        <taxon>Cellvibrionales</taxon>
        <taxon>Microbulbiferaceae</taxon>
        <taxon>Microbulbifer</taxon>
    </lineage>
</organism>
<dbReference type="PROSITE" id="PS00552">
    <property type="entry name" value="HTH_MERR_1"/>
    <property type="match status" value="1"/>
</dbReference>
<gene>
    <name evidence="3" type="primary">cadR</name>
    <name evidence="3" type="ORF">ACCI51_07505</name>
</gene>
<name>A0ABV4NLE5_9GAMM</name>
<dbReference type="CDD" id="cd04784">
    <property type="entry name" value="HTH_CadR-PbrR"/>
    <property type="match status" value="1"/>
</dbReference>
<keyword evidence="4" id="KW-1185">Reference proteome</keyword>
<dbReference type="Pfam" id="PF13411">
    <property type="entry name" value="MerR_1"/>
    <property type="match status" value="1"/>
</dbReference>
<feature type="domain" description="HTH merR-type" evidence="2">
    <location>
        <begin position="2"/>
        <end position="71"/>
    </location>
</feature>
<accession>A0ABV4NLE5</accession>
<dbReference type="PRINTS" id="PR00040">
    <property type="entry name" value="HTHMERR"/>
</dbReference>
<dbReference type="NCBIfam" id="TIGR02047">
    <property type="entry name" value="CadR-PbrR"/>
    <property type="match status" value="1"/>
</dbReference>